<dbReference type="Proteomes" id="UP000027222">
    <property type="component" value="Unassembled WGS sequence"/>
</dbReference>
<gene>
    <name evidence="1" type="ORF">GALMADRAFT_808902</name>
</gene>
<sequence>MGYWGTGVSHHDASAIDAIPSVQPVLLFGLVPPFFLAFGFIPSNSLPHTLALLSHPEPTDSANLNKRTAPTRPTILSHLLDVLNVQPRASLP</sequence>
<evidence type="ECO:0000313" key="2">
    <source>
        <dbReference type="Proteomes" id="UP000027222"/>
    </source>
</evidence>
<dbReference type="EMBL" id="KL142394">
    <property type="protein sequence ID" value="KDR71168.1"/>
    <property type="molecule type" value="Genomic_DNA"/>
</dbReference>
<dbReference type="HOGENOM" id="CLU_2413408_0_0_1"/>
<evidence type="ECO:0000313" key="1">
    <source>
        <dbReference type="EMBL" id="KDR71168.1"/>
    </source>
</evidence>
<name>A0A067SWM2_GALM3</name>
<proteinExistence type="predicted"/>
<accession>A0A067SWM2</accession>
<dbReference type="AlphaFoldDB" id="A0A067SWM2"/>
<protein>
    <submittedName>
        <fullName evidence="1">Uncharacterized protein</fullName>
    </submittedName>
</protein>
<reference evidence="2" key="1">
    <citation type="journal article" date="2014" name="Proc. Natl. Acad. Sci. U.S.A.">
        <title>Extensive sampling of basidiomycete genomes demonstrates inadequacy of the white-rot/brown-rot paradigm for wood decay fungi.</title>
        <authorList>
            <person name="Riley R."/>
            <person name="Salamov A.A."/>
            <person name="Brown D.W."/>
            <person name="Nagy L.G."/>
            <person name="Floudas D."/>
            <person name="Held B.W."/>
            <person name="Levasseur A."/>
            <person name="Lombard V."/>
            <person name="Morin E."/>
            <person name="Otillar R."/>
            <person name="Lindquist E.A."/>
            <person name="Sun H."/>
            <person name="LaButti K.M."/>
            <person name="Schmutz J."/>
            <person name="Jabbour D."/>
            <person name="Luo H."/>
            <person name="Baker S.E."/>
            <person name="Pisabarro A.G."/>
            <person name="Walton J.D."/>
            <person name="Blanchette R.A."/>
            <person name="Henrissat B."/>
            <person name="Martin F."/>
            <person name="Cullen D."/>
            <person name="Hibbett D.S."/>
            <person name="Grigoriev I.V."/>
        </authorList>
    </citation>
    <scope>NUCLEOTIDE SEQUENCE [LARGE SCALE GENOMIC DNA]</scope>
    <source>
        <strain evidence="2">CBS 339.88</strain>
    </source>
</reference>
<organism evidence="1 2">
    <name type="scientific">Galerina marginata (strain CBS 339.88)</name>
    <dbReference type="NCBI Taxonomy" id="685588"/>
    <lineage>
        <taxon>Eukaryota</taxon>
        <taxon>Fungi</taxon>
        <taxon>Dikarya</taxon>
        <taxon>Basidiomycota</taxon>
        <taxon>Agaricomycotina</taxon>
        <taxon>Agaricomycetes</taxon>
        <taxon>Agaricomycetidae</taxon>
        <taxon>Agaricales</taxon>
        <taxon>Agaricineae</taxon>
        <taxon>Strophariaceae</taxon>
        <taxon>Galerina</taxon>
    </lineage>
</organism>
<keyword evidence="2" id="KW-1185">Reference proteome</keyword>